<evidence type="ECO:0000256" key="1">
    <source>
        <dbReference type="SAM" id="MobiDB-lite"/>
    </source>
</evidence>
<comment type="caution">
    <text evidence="2">The sequence shown here is derived from an EMBL/GenBank/DDBJ whole genome shotgun (WGS) entry which is preliminary data.</text>
</comment>
<name>A0A6A3D1C9_HIBSY</name>
<dbReference type="Proteomes" id="UP000436088">
    <property type="component" value="Unassembled WGS sequence"/>
</dbReference>
<gene>
    <name evidence="2" type="ORF">F3Y22_tig00000340pilonHSYRG00125</name>
</gene>
<evidence type="ECO:0000313" key="2">
    <source>
        <dbReference type="EMBL" id="KAE8735256.1"/>
    </source>
</evidence>
<evidence type="ECO:0000313" key="3">
    <source>
        <dbReference type="Proteomes" id="UP000436088"/>
    </source>
</evidence>
<feature type="compositionally biased region" description="Basic and acidic residues" evidence="1">
    <location>
        <begin position="13"/>
        <end position="28"/>
    </location>
</feature>
<dbReference type="EMBL" id="VEPZ02000032">
    <property type="protein sequence ID" value="KAE8735256.1"/>
    <property type="molecule type" value="Genomic_DNA"/>
</dbReference>
<feature type="compositionally biased region" description="Polar residues" evidence="1">
    <location>
        <begin position="1"/>
        <end position="12"/>
    </location>
</feature>
<protein>
    <submittedName>
        <fullName evidence="2">Uncharacterized protein</fullName>
    </submittedName>
</protein>
<organism evidence="2 3">
    <name type="scientific">Hibiscus syriacus</name>
    <name type="common">Rose of Sharon</name>
    <dbReference type="NCBI Taxonomy" id="106335"/>
    <lineage>
        <taxon>Eukaryota</taxon>
        <taxon>Viridiplantae</taxon>
        <taxon>Streptophyta</taxon>
        <taxon>Embryophyta</taxon>
        <taxon>Tracheophyta</taxon>
        <taxon>Spermatophyta</taxon>
        <taxon>Magnoliopsida</taxon>
        <taxon>eudicotyledons</taxon>
        <taxon>Gunneridae</taxon>
        <taxon>Pentapetalae</taxon>
        <taxon>rosids</taxon>
        <taxon>malvids</taxon>
        <taxon>Malvales</taxon>
        <taxon>Malvaceae</taxon>
        <taxon>Malvoideae</taxon>
        <taxon>Hibiscus</taxon>
    </lineage>
</organism>
<feature type="region of interest" description="Disordered" evidence="1">
    <location>
        <begin position="1"/>
        <end position="28"/>
    </location>
</feature>
<dbReference type="AlphaFoldDB" id="A0A6A3D1C9"/>
<proteinExistence type="predicted"/>
<reference evidence="2" key="1">
    <citation type="submission" date="2019-09" db="EMBL/GenBank/DDBJ databases">
        <title>Draft genome information of white flower Hibiscus syriacus.</title>
        <authorList>
            <person name="Kim Y.-M."/>
        </authorList>
    </citation>
    <scope>NUCLEOTIDE SEQUENCE [LARGE SCALE GENOMIC DNA]</scope>
    <source>
        <strain evidence="2">YM2019G1</strain>
    </source>
</reference>
<sequence>MKVINTYNYQHSSPEKDPKYHCGSKQKAEPEKFSGFEVISGRRRSCGHHLGSSKANDIKSLPEGPMMKVVMMTTRVEKLSLKKKGVGSEPELSAWLKLMEIYSCLAKRTRKIIAKTEEA</sequence>
<keyword evidence="3" id="KW-1185">Reference proteome</keyword>
<accession>A0A6A3D1C9</accession>